<dbReference type="EMBL" id="JSVC01000013">
    <property type="protein sequence ID" value="KIC94309.1"/>
    <property type="molecule type" value="Genomic_DNA"/>
</dbReference>
<dbReference type="InterPro" id="IPR036735">
    <property type="entry name" value="NGN_dom_sf"/>
</dbReference>
<protein>
    <recommendedName>
        <fullName evidence="3">NusG-like N-terminal domain-containing protein</fullName>
    </recommendedName>
</protein>
<accession>A0A0C1IUX8</accession>
<evidence type="ECO:0000313" key="2">
    <source>
        <dbReference type="Proteomes" id="UP000031408"/>
    </source>
</evidence>
<evidence type="ECO:0008006" key="3">
    <source>
        <dbReference type="Google" id="ProtNLM"/>
    </source>
</evidence>
<name>A0A0C1IUX8_9BACT</name>
<gene>
    <name evidence="1" type="ORF">OI18_11780</name>
</gene>
<dbReference type="AlphaFoldDB" id="A0A0C1IUX8"/>
<dbReference type="Proteomes" id="UP000031408">
    <property type="component" value="Unassembled WGS sequence"/>
</dbReference>
<organism evidence="1 2">
    <name type="scientific">Flavihumibacter solisilvae</name>
    <dbReference type="NCBI Taxonomy" id="1349421"/>
    <lineage>
        <taxon>Bacteria</taxon>
        <taxon>Pseudomonadati</taxon>
        <taxon>Bacteroidota</taxon>
        <taxon>Chitinophagia</taxon>
        <taxon>Chitinophagales</taxon>
        <taxon>Chitinophagaceae</taxon>
        <taxon>Flavihumibacter</taxon>
    </lineage>
</organism>
<dbReference type="GO" id="GO:0006354">
    <property type="term" value="P:DNA-templated transcription elongation"/>
    <property type="evidence" value="ECO:0007669"/>
    <property type="project" value="InterPro"/>
</dbReference>
<keyword evidence="2" id="KW-1185">Reference proteome</keyword>
<evidence type="ECO:0000313" key="1">
    <source>
        <dbReference type="EMBL" id="KIC94309.1"/>
    </source>
</evidence>
<dbReference type="Gene3D" id="3.30.70.940">
    <property type="entry name" value="NusG, N-terminal domain"/>
    <property type="match status" value="1"/>
</dbReference>
<sequence length="183" mass="20889">MKGMSEKKTDNYCWFAFNVQVSEMPRILRQLEKSGYQYVQPRAQFICYPVMGQLTQDKTCFDSLIFLSLQKGQVKEVLAIPGIRNVMYYLSEPAVISRDEIELIKVFTDRYSNIYIEEIPVKQNCIPQITHGPFLLREGDIVGIKNQTIKATLPSLGFVMIAESDGKEVAFLHVLEQIASSKV</sequence>
<comment type="caution">
    <text evidence="1">The sequence shown here is derived from an EMBL/GenBank/DDBJ whole genome shotgun (WGS) entry which is preliminary data.</text>
</comment>
<dbReference type="STRING" id="1349421.OI18_11780"/>
<proteinExistence type="predicted"/>
<reference evidence="1 2" key="1">
    <citation type="submission" date="2014-11" db="EMBL/GenBank/DDBJ databases">
        <title>Genome sequence of Flavihumibacter solisilvae 3-3.</title>
        <authorList>
            <person name="Zhou G."/>
            <person name="Li M."/>
            <person name="Wang G."/>
        </authorList>
    </citation>
    <scope>NUCLEOTIDE SEQUENCE [LARGE SCALE GENOMIC DNA]</scope>
    <source>
        <strain evidence="1 2">3-3</strain>
    </source>
</reference>